<feature type="repeat" description="TPR" evidence="1">
    <location>
        <begin position="94"/>
        <end position="127"/>
    </location>
</feature>
<accession>A0ABZ2V5F8</accession>
<dbReference type="Gene3D" id="1.25.40.10">
    <property type="entry name" value="Tetratricopeptide repeat domain"/>
    <property type="match status" value="1"/>
</dbReference>
<reference evidence="3" key="1">
    <citation type="submission" date="2024-04" db="EMBL/GenBank/DDBJ databases">
        <title>Phylogenomic analyses of a clade within the roseobacter group suggest taxonomic reassignments of species of the genera Aestuariivita, Citreicella, Loktanella, Nautella, Pelagibaca, Ruegeria, Thalassobius, Thiobacimonas and Tropicibacter, and the proposal o.</title>
        <authorList>
            <person name="Jeon C.O."/>
        </authorList>
    </citation>
    <scope>NUCLEOTIDE SEQUENCE [LARGE SCALE GENOMIC DNA]</scope>
    <source>
        <strain evidence="3">BS5-3</strain>
    </source>
</reference>
<dbReference type="Pfam" id="PF13432">
    <property type="entry name" value="TPR_16"/>
    <property type="match status" value="1"/>
</dbReference>
<dbReference type="EMBL" id="CP150951">
    <property type="protein sequence ID" value="WZC49187.1"/>
    <property type="molecule type" value="Genomic_DNA"/>
</dbReference>
<dbReference type="SUPFAM" id="SSF48452">
    <property type="entry name" value="TPR-like"/>
    <property type="match status" value="1"/>
</dbReference>
<dbReference type="PRINTS" id="PR01595">
    <property type="entry name" value="SYCDCHAPRONE"/>
</dbReference>
<dbReference type="InterPro" id="IPR019734">
    <property type="entry name" value="TPR_rpt"/>
</dbReference>
<evidence type="ECO:0000313" key="2">
    <source>
        <dbReference type="EMBL" id="WZC49187.1"/>
    </source>
</evidence>
<keyword evidence="3" id="KW-1185">Reference proteome</keyword>
<dbReference type="RefSeq" id="WP_341367298.1">
    <property type="nucleotide sequence ID" value="NZ_CP150951.2"/>
</dbReference>
<dbReference type="SMART" id="SM00028">
    <property type="entry name" value="TPR"/>
    <property type="match status" value="2"/>
</dbReference>
<organism evidence="2 3">
    <name type="scientific">Yoonia phaeophyticola</name>
    <dbReference type="NCBI Taxonomy" id="3137369"/>
    <lineage>
        <taxon>Bacteria</taxon>
        <taxon>Pseudomonadati</taxon>
        <taxon>Pseudomonadota</taxon>
        <taxon>Alphaproteobacteria</taxon>
        <taxon>Rhodobacterales</taxon>
        <taxon>Paracoccaceae</taxon>
        <taxon>Yoonia</taxon>
    </lineage>
</organism>
<dbReference type="PROSITE" id="PS50005">
    <property type="entry name" value="TPR"/>
    <property type="match status" value="1"/>
</dbReference>
<dbReference type="InterPro" id="IPR011990">
    <property type="entry name" value="TPR-like_helical_dom_sf"/>
</dbReference>
<evidence type="ECO:0000313" key="3">
    <source>
        <dbReference type="Proteomes" id="UP001440612"/>
    </source>
</evidence>
<proteinExistence type="predicted"/>
<dbReference type="Proteomes" id="UP001440612">
    <property type="component" value="Chromosome"/>
</dbReference>
<dbReference type="InterPro" id="IPR005415">
    <property type="entry name" value="T3SS_Ca_resp_chp_LcrH/SycD"/>
</dbReference>
<protein>
    <submittedName>
        <fullName evidence="2">Tetratricopeptide repeat protein</fullName>
    </submittedName>
</protein>
<keyword evidence="1" id="KW-0802">TPR repeat</keyword>
<gene>
    <name evidence="2" type="ORF">AABB29_00565</name>
</gene>
<sequence>MVDLNDDRNPVGLSPDATKVAAQVFAACTKKLGVDGSKIFQSFLDTGSFKEALGVTDAAIEGLYGRAHQQFRIGQYDRAEEIFRTLCALDRSRSDFWVGLGICYRVRGDDDAALRMFDCAAKLVPSSAIPHFHRFDIFMRQEKWAAAARACAAFEAKSDGSEHENIGKTFAKLKTALEIRRG</sequence>
<evidence type="ECO:0000256" key="1">
    <source>
        <dbReference type="PROSITE-ProRule" id="PRU00339"/>
    </source>
</evidence>
<name>A0ABZ2V5F8_9RHOB</name>